<evidence type="ECO:0008006" key="3">
    <source>
        <dbReference type="Google" id="ProtNLM"/>
    </source>
</evidence>
<protein>
    <recommendedName>
        <fullName evidence="3">Phosphoribosyltransferase</fullName>
    </recommendedName>
</protein>
<dbReference type="InterPro" id="IPR029057">
    <property type="entry name" value="PRTase-like"/>
</dbReference>
<sequence>MDQAIRFPWNHFPPVYIHASENFVKMHHAYPAATAGDTWAAMELVADAISFPVLEQLWKRFDAQAPVLVSVRTTEASGVSVIPDAMARTISALLRWPWERRIVQANKLKHAGASGYERLQRQVIFSGRVLIGLNYLLVDDVLGQGGTLANLRGHILAQKGCVIGATVLRGRDYSAELALTDAKLSELRRQHGHIEYWWRQRFGFGFESLTASEARFLSRARTAERIIEGLEAVDG</sequence>
<dbReference type="AlphaFoldDB" id="A0A843S8Z4"/>
<dbReference type="CDD" id="cd06223">
    <property type="entry name" value="PRTases_typeI"/>
    <property type="match status" value="1"/>
</dbReference>
<organism evidence="1 2">
    <name type="scientific">Rugamonas rivuli</name>
    <dbReference type="NCBI Taxonomy" id="2743358"/>
    <lineage>
        <taxon>Bacteria</taxon>
        <taxon>Pseudomonadati</taxon>
        <taxon>Pseudomonadota</taxon>
        <taxon>Betaproteobacteria</taxon>
        <taxon>Burkholderiales</taxon>
        <taxon>Oxalobacteraceae</taxon>
        <taxon>Telluria group</taxon>
        <taxon>Rugamonas</taxon>
    </lineage>
</organism>
<dbReference type="InterPro" id="IPR000836">
    <property type="entry name" value="PRTase_dom"/>
</dbReference>
<gene>
    <name evidence="1" type="ORF">GEV01_14400</name>
</gene>
<proteinExistence type="predicted"/>
<reference evidence="1 2" key="1">
    <citation type="submission" date="2019-10" db="EMBL/GenBank/DDBJ databases">
        <title>Two novel species isolated from a subtropical stream in China.</title>
        <authorList>
            <person name="Lu H."/>
        </authorList>
    </citation>
    <scope>NUCLEOTIDE SEQUENCE [LARGE SCALE GENOMIC DNA]</scope>
    <source>
        <strain evidence="1 2">FT103W</strain>
    </source>
</reference>
<name>A0A843S8Z4_9BURK</name>
<dbReference type="EMBL" id="WHUF01000003">
    <property type="protein sequence ID" value="MQA20709.1"/>
    <property type="molecule type" value="Genomic_DNA"/>
</dbReference>
<evidence type="ECO:0000313" key="2">
    <source>
        <dbReference type="Proteomes" id="UP000444318"/>
    </source>
</evidence>
<dbReference type="SUPFAM" id="SSF53271">
    <property type="entry name" value="PRTase-like"/>
    <property type="match status" value="1"/>
</dbReference>
<keyword evidence="2" id="KW-1185">Reference proteome</keyword>
<evidence type="ECO:0000313" key="1">
    <source>
        <dbReference type="EMBL" id="MQA20709.1"/>
    </source>
</evidence>
<dbReference type="Proteomes" id="UP000444318">
    <property type="component" value="Unassembled WGS sequence"/>
</dbReference>
<accession>A0A843S8Z4</accession>
<comment type="caution">
    <text evidence="1">The sequence shown here is derived from an EMBL/GenBank/DDBJ whole genome shotgun (WGS) entry which is preliminary data.</text>
</comment>